<keyword evidence="1" id="KW-1133">Transmembrane helix</keyword>
<comment type="caution">
    <text evidence="2">The sequence shown here is derived from an EMBL/GenBank/DDBJ whole genome shotgun (WGS) entry which is preliminary data.</text>
</comment>
<name>A0A4S2GTD1_9PROT</name>
<feature type="non-terminal residue" evidence="2">
    <location>
        <position position="103"/>
    </location>
</feature>
<evidence type="ECO:0000313" key="3">
    <source>
        <dbReference type="Proteomes" id="UP000308054"/>
    </source>
</evidence>
<dbReference type="AlphaFoldDB" id="A0A4S2GTD1"/>
<keyword evidence="1" id="KW-0472">Membrane</keyword>
<gene>
    <name evidence="2" type="ORF">E5163_16760</name>
</gene>
<feature type="non-terminal residue" evidence="2">
    <location>
        <position position="1"/>
    </location>
</feature>
<feature type="transmembrane region" description="Helical" evidence="1">
    <location>
        <begin position="35"/>
        <end position="55"/>
    </location>
</feature>
<dbReference type="Proteomes" id="UP000308054">
    <property type="component" value="Unassembled WGS sequence"/>
</dbReference>
<evidence type="ECO:0000256" key="1">
    <source>
        <dbReference type="SAM" id="Phobius"/>
    </source>
</evidence>
<keyword evidence="3" id="KW-1185">Reference proteome</keyword>
<organism evidence="2 3">
    <name type="scientific">Marinicauda algicola</name>
    <dbReference type="NCBI Taxonomy" id="2029849"/>
    <lineage>
        <taxon>Bacteria</taxon>
        <taxon>Pseudomonadati</taxon>
        <taxon>Pseudomonadota</taxon>
        <taxon>Alphaproteobacteria</taxon>
        <taxon>Maricaulales</taxon>
        <taxon>Maricaulaceae</taxon>
        <taxon>Marinicauda</taxon>
    </lineage>
</organism>
<protein>
    <submittedName>
        <fullName evidence="2">DUF305 domain-containing protein</fullName>
    </submittedName>
</protein>
<accession>A0A4S2GTD1</accession>
<proteinExistence type="predicted"/>
<dbReference type="EMBL" id="SRXW01000062">
    <property type="protein sequence ID" value="TGY85958.1"/>
    <property type="molecule type" value="Genomic_DNA"/>
</dbReference>
<sequence>RFALMILTSTIVMFVLMYLNTYAIEHVFFSETRTYMAILMGASMAVIMMGYMFSMYPNGKINAAIIAAGVVVFALSLWPVRSQVTVGGPSYMRAVIPHHSIAV</sequence>
<evidence type="ECO:0000313" key="2">
    <source>
        <dbReference type="EMBL" id="TGY85958.1"/>
    </source>
</evidence>
<keyword evidence="1" id="KW-0812">Transmembrane</keyword>
<feature type="transmembrane region" description="Helical" evidence="1">
    <location>
        <begin position="61"/>
        <end position="80"/>
    </location>
</feature>
<feature type="transmembrane region" description="Helical" evidence="1">
    <location>
        <begin position="6"/>
        <end position="23"/>
    </location>
</feature>
<reference evidence="2 3" key="1">
    <citation type="journal article" date="2017" name="Int. J. Syst. Evol. Microbiol.">
        <title>Marinicauda algicola sp. nov., isolated from a marine red alga Rhodosorus marinus.</title>
        <authorList>
            <person name="Jeong S.E."/>
            <person name="Jeon S.H."/>
            <person name="Chun B.H."/>
            <person name="Kim D.W."/>
            <person name="Jeon C.O."/>
        </authorList>
    </citation>
    <scope>NUCLEOTIDE SEQUENCE [LARGE SCALE GENOMIC DNA]</scope>
    <source>
        <strain evidence="2 3">JCM 31718</strain>
    </source>
</reference>